<dbReference type="InterPro" id="IPR027051">
    <property type="entry name" value="XdhC_Rossmann_dom"/>
</dbReference>
<dbReference type="InterPro" id="IPR014308">
    <property type="entry name" value="Xanthine_DH_XdhC"/>
</dbReference>
<evidence type="ECO:0000259" key="2">
    <source>
        <dbReference type="Pfam" id="PF13478"/>
    </source>
</evidence>
<reference evidence="3 4" key="1">
    <citation type="submission" date="2019-09" db="EMBL/GenBank/DDBJ databases">
        <title>Nitrincola iocasae sp. nov., a bacterium isolated from the sediment collected at a cold seep field in South China Sea.</title>
        <authorList>
            <person name="Zhang H."/>
            <person name="Wang H."/>
            <person name="Li C."/>
        </authorList>
    </citation>
    <scope>NUCLEOTIDE SEQUENCE [LARGE SCALE GENOMIC DNA]</scope>
    <source>
        <strain evidence="3 4">KXZD1103</strain>
    </source>
</reference>
<evidence type="ECO:0000313" key="4">
    <source>
        <dbReference type="Proteomes" id="UP000325606"/>
    </source>
</evidence>
<gene>
    <name evidence="3" type="primary">xdhC</name>
    <name evidence="3" type="ORF">F5I99_16955</name>
</gene>
<dbReference type="Pfam" id="PF13478">
    <property type="entry name" value="XdhC_C"/>
    <property type="match status" value="1"/>
</dbReference>
<dbReference type="Proteomes" id="UP000325606">
    <property type="component" value="Chromosome"/>
</dbReference>
<feature type="domain" description="XdhC- CoxI" evidence="1">
    <location>
        <begin position="12"/>
        <end position="72"/>
    </location>
</feature>
<dbReference type="EMBL" id="CP044222">
    <property type="protein sequence ID" value="QEW08044.1"/>
    <property type="molecule type" value="Genomic_DNA"/>
</dbReference>
<keyword evidence="4" id="KW-1185">Reference proteome</keyword>
<dbReference type="KEGG" id="nik:F5I99_16955"/>
<dbReference type="PANTHER" id="PTHR30388">
    <property type="entry name" value="ALDEHYDE OXIDOREDUCTASE MOLYBDENUM COFACTOR ASSEMBLY PROTEIN"/>
    <property type="match status" value="1"/>
</dbReference>
<dbReference type="Gene3D" id="3.40.50.720">
    <property type="entry name" value="NAD(P)-binding Rossmann-like Domain"/>
    <property type="match status" value="1"/>
</dbReference>
<accession>A0A5J6LHK9</accession>
<dbReference type="NCBIfam" id="TIGR02964">
    <property type="entry name" value="xanthine_xdhC"/>
    <property type="match status" value="1"/>
</dbReference>
<dbReference type="RefSeq" id="WP_151058072.1">
    <property type="nucleotide sequence ID" value="NZ_CP044222.1"/>
</dbReference>
<dbReference type="InterPro" id="IPR003777">
    <property type="entry name" value="XdhC_CoxI"/>
</dbReference>
<dbReference type="Pfam" id="PF02625">
    <property type="entry name" value="XdhC_CoxI"/>
    <property type="match status" value="1"/>
</dbReference>
<organism evidence="3 4">
    <name type="scientific">Nitrincola iocasae</name>
    <dbReference type="NCBI Taxonomy" id="2614693"/>
    <lineage>
        <taxon>Bacteria</taxon>
        <taxon>Pseudomonadati</taxon>
        <taxon>Pseudomonadota</taxon>
        <taxon>Gammaproteobacteria</taxon>
        <taxon>Oceanospirillales</taxon>
        <taxon>Oceanospirillaceae</taxon>
        <taxon>Nitrincola</taxon>
    </lineage>
</organism>
<evidence type="ECO:0000313" key="3">
    <source>
        <dbReference type="EMBL" id="QEW08044.1"/>
    </source>
</evidence>
<dbReference type="PANTHER" id="PTHR30388:SF6">
    <property type="entry name" value="XANTHINE DEHYDROGENASE SUBUNIT A-RELATED"/>
    <property type="match status" value="1"/>
</dbReference>
<proteinExistence type="predicted"/>
<sequence length="285" mass="31686">MIRWSDALAECQRTGQSHVLVSVISTEGSVPRNPGSKMLVTEDTLIDTLGGGNLEWHALEYARQLLSEGKNVQRLQKFPLAAALGQCCGGHATLLFECFCHVSHSLWLFGAGHVGHALSKILQDLPLRLNWVDNRPAQFPVDLAADIIQHHPEAPTDVFNQMRPNDSLLIMTHSHDLDYRLCEAALTQQHQGFIGLIGSDTKAARFRHRLRHAGFSTDEVNRIECPVGVTGIGGKRPMEVAVSIAARVIQHYRSQLPDESIHQGLSRTEQAELNRQLQETHHDTE</sequence>
<protein>
    <submittedName>
        <fullName evidence="3">Xanthine dehydrogenase accessory protein XdhC</fullName>
    </submittedName>
</protein>
<dbReference type="InterPro" id="IPR052698">
    <property type="entry name" value="MoCofactor_Util/Proc"/>
</dbReference>
<dbReference type="AlphaFoldDB" id="A0A5J6LHK9"/>
<name>A0A5J6LHK9_9GAMM</name>
<evidence type="ECO:0000259" key="1">
    <source>
        <dbReference type="Pfam" id="PF02625"/>
    </source>
</evidence>
<feature type="domain" description="XdhC Rossmann" evidence="2">
    <location>
        <begin position="106"/>
        <end position="247"/>
    </location>
</feature>